<reference evidence="2" key="1">
    <citation type="submission" date="2016-10" db="EMBL/GenBank/DDBJ databases">
        <authorList>
            <person name="Varghese N."/>
            <person name="Submissions S."/>
        </authorList>
    </citation>
    <scope>NUCLEOTIDE SEQUENCE [LARGE SCALE GENOMIC DNA]</scope>
    <source>
        <strain evidence="2">IBRC-M 10403</strain>
    </source>
</reference>
<gene>
    <name evidence="1" type="ORF">SAMN05216174_12068</name>
</gene>
<dbReference type="Proteomes" id="UP000199501">
    <property type="component" value="Unassembled WGS sequence"/>
</dbReference>
<organism evidence="1 2">
    <name type="scientific">Actinokineospora iranica</name>
    <dbReference type="NCBI Taxonomy" id="1271860"/>
    <lineage>
        <taxon>Bacteria</taxon>
        <taxon>Bacillati</taxon>
        <taxon>Actinomycetota</taxon>
        <taxon>Actinomycetes</taxon>
        <taxon>Pseudonocardiales</taxon>
        <taxon>Pseudonocardiaceae</taxon>
        <taxon>Actinokineospora</taxon>
    </lineage>
</organism>
<sequence length="65" mass="7243">MDADTRHELSTVAIAVHRALTHHQRRDEHDADLANAPRVTYSPITRALDDALDTLRRLLDDAASA</sequence>
<name>A0A1G6Y795_9PSEU</name>
<proteinExistence type="predicted"/>
<dbReference type="OrthoDB" id="9966804at2"/>
<dbReference type="STRING" id="1271860.SAMN05216174_12068"/>
<evidence type="ECO:0000313" key="2">
    <source>
        <dbReference type="Proteomes" id="UP000199501"/>
    </source>
</evidence>
<evidence type="ECO:0000313" key="1">
    <source>
        <dbReference type="EMBL" id="SDD86299.1"/>
    </source>
</evidence>
<dbReference type="RefSeq" id="WP_091456898.1">
    <property type="nucleotide sequence ID" value="NZ_FMZZ01000020.1"/>
</dbReference>
<dbReference type="EMBL" id="FMZZ01000020">
    <property type="protein sequence ID" value="SDD86299.1"/>
    <property type="molecule type" value="Genomic_DNA"/>
</dbReference>
<protein>
    <submittedName>
        <fullName evidence="1">Uncharacterized protein</fullName>
    </submittedName>
</protein>
<keyword evidence="2" id="KW-1185">Reference proteome</keyword>
<accession>A0A1G6Y795</accession>
<dbReference type="AlphaFoldDB" id="A0A1G6Y795"/>